<feature type="domain" description="Major facilitator superfamily (MFS) profile" evidence="7">
    <location>
        <begin position="299"/>
        <end position="699"/>
    </location>
</feature>
<evidence type="ECO:0000256" key="1">
    <source>
        <dbReference type="ARBA" id="ARBA00004141"/>
    </source>
</evidence>
<feature type="transmembrane region" description="Helical" evidence="6">
    <location>
        <begin position="457"/>
        <end position="480"/>
    </location>
</feature>
<feature type="transmembrane region" description="Helical" evidence="6">
    <location>
        <begin position="586"/>
        <end position="605"/>
    </location>
</feature>
<comment type="caution">
    <text evidence="8">The sequence shown here is derived from an EMBL/GenBank/DDBJ whole genome shotgun (WGS) entry which is preliminary data.</text>
</comment>
<feature type="compositionally biased region" description="Low complexity" evidence="5">
    <location>
        <begin position="97"/>
        <end position="106"/>
    </location>
</feature>
<dbReference type="GO" id="GO:0020037">
    <property type="term" value="F:heme binding"/>
    <property type="evidence" value="ECO:0007669"/>
    <property type="project" value="TreeGrafter"/>
</dbReference>
<feature type="transmembrane region" description="Helical" evidence="6">
    <location>
        <begin position="646"/>
        <end position="668"/>
    </location>
</feature>
<keyword evidence="2 6" id="KW-0812">Transmembrane</keyword>
<proteinExistence type="predicted"/>
<dbReference type="GO" id="GO:0015232">
    <property type="term" value="F:heme transmembrane transporter activity"/>
    <property type="evidence" value="ECO:0007669"/>
    <property type="project" value="TreeGrafter"/>
</dbReference>
<gene>
    <name evidence="8" type="ORF">HPB48_016154</name>
</gene>
<evidence type="ECO:0000256" key="5">
    <source>
        <dbReference type="SAM" id="MobiDB-lite"/>
    </source>
</evidence>
<dbReference type="PROSITE" id="PS50850">
    <property type="entry name" value="MFS"/>
    <property type="match status" value="1"/>
</dbReference>
<dbReference type="OrthoDB" id="6412155at2759"/>
<dbReference type="InterPro" id="IPR020846">
    <property type="entry name" value="MFS_dom"/>
</dbReference>
<feature type="transmembrane region" description="Helical" evidence="6">
    <location>
        <begin position="516"/>
        <end position="538"/>
    </location>
</feature>
<sequence length="733" mass="79400">MEESSRAPQTTDGAEHTAPPIPENGDTDVSTESDEVPAIAERKGREVNAGDTASFPSLRARQYYREQRAVADQHSSPGALQPAVRPPQAADEESQGVSLPSHSSKPSVLKKLLLGESAGSPYWRTLNTDDTTSALEDQPENVPTRVAFNADAGQQAAENIASAASTDEGAEGEVGTVKKVLLVPTPTTSVIDETAEAPRELRSGVLSIVGIDDEESGDPAPETDISLQSSTGVQFRQIKPERRSNLWASSRIHDGATLSEDSWGSTTLRKTSIFARFVAPMSTAFRSAILVATTRRFFMLIIFGLATMMPSFQWIEYSIVSSLMQRHYHVSSSTICWTSMIFHVGYITSVFPCAWILDNYGLRVTVVCSCCLTVIGSCIKLLSVATDRFSLVLIGQAFPAYATAFTATVPTRLASAWFKYDELSAASAAAMLGPHFGTALGFFVPPHVVNTDNVERSLRMLCILVAVMSCLALLVTIVAFDEKPEHPLSFSEMLNLSARTKPSLKGEMHSMLGDRYFILLLLSYGLNVGCLYSILTLLNPIILTYFPDEASFAGLLGLSIVSSGVLGSWVGGIVVDKTSMFKEVTLTVYVCSGVALLLFAALVPIRSHTVTMIVCLFLGFFMIGYIPLGMQLAAEMTYPHSEWLPACFLGISAQGVGLVLIPVCAFVQDEFGVVAANGFMTAVLVIGCLMTAMLRAQLRRQDAFNRVQRDRPRMFPPPASDRTSSTDDEQPEL</sequence>
<dbReference type="Proteomes" id="UP000821853">
    <property type="component" value="Chromosome 4"/>
</dbReference>
<accession>A0A9J6G641</accession>
<evidence type="ECO:0000256" key="3">
    <source>
        <dbReference type="ARBA" id="ARBA00022989"/>
    </source>
</evidence>
<dbReference type="Pfam" id="PF07690">
    <property type="entry name" value="MFS_1"/>
    <property type="match status" value="1"/>
</dbReference>
<evidence type="ECO:0000256" key="6">
    <source>
        <dbReference type="SAM" id="Phobius"/>
    </source>
</evidence>
<reference evidence="8 9" key="1">
    <citation type="journal article" date="2020" name="Cell">
        <title>Large-Scale Comparative Analyses of Tick Genomes Elucidate Their Genetic Diversity and Vector Capacities.</title>
        <authorList>
            <consortium name="Tick Genome and Microbiome Consortium (TIGMIC)"/>
            <person name="Jia N."/>
            <person name="Wang J."/>
            <person name="Shi W."/>
            <person name="Du L."/>
            <person name="Sun Y."/>
            <person name="Zhan W."/>
            <person name="Jiang J.F."/>
            <person name="Wang Q."/>
            <person name="Zhang B."/>
            <person name="Ji P."/>
            <person name="Bell-Sakyi L."/>
            <person name="Cui X.M."/>
            <person name="Yuan T.T."/>
            <person name="Jiang B.G."/>
            <person name="Yang W.F."/>
            <person name="Lam T.T."/>
            <person name="Chang Q.C."/>
            <person name="Ding S.J."/>
            <person name="Wang X.J."/>
            <person name="Zhu J.G."/>
            <person name="Ruan X.D."/>
            <person name="Zhao L."/>
            <person name="Wei J.T."/>
            <person name="Ye R.Z."/>
            <person name="Que T.C."/>
            <person name="Du C.H."/>
            <person name="Zhou Y.H."/>
            <person name="Cheng J.X."/>
            <person name="Dai P.F."/>
            <person name="Guo W.B."/>
            <person name="Han X.H."/>
            <person name="Huang E.J."/>
            <person name="Li L.F."/>
            <person name="Wei W."/>
            <person name="Gao Y.C."/>
            <person name="Liu J.Z."/>
            <person name="Shao H.Z."/>
            <person name="Wang X."/>
            <person name="Wang C.C."/>
            <person name="Yang T.C."/>
            <person name="Huo Q.B."/>
            <person name="Li W."/>
            <person name="Chen H.Y."/>
            <person name="Chen S.E."/>
            <person name="Zhou L.G."/>
            <person name="Ni X.B."/>
            <person name="Tian J.H."/>
            <person name="Sheng Y."/>
            <person name="Liu T."/>
            <person name="Pan Y.S."/>
            <person name="Xia L.Y."/>
            <person name="Li J."/>
            <person name="Zhao F."/>
            <person name="Cao W.C."/>
        </authorList>
    </citation>
    <scope>NUCLEOTIDE SEQUENCE [LARGE SCALE GENOMIC DNA]</scope>
    <source>
        <strain evidence="8">HaeL-2018</strain>
    </source>
</reference>
<feature type="region of interest" description="Disordered" evidence="5">
    <location>
        <begin position="211"/>
        <end position="232"/>
    </location>
</feature>
<comment type="subcellular location">
    <subcellularLocation>
        <location evidence="1">Membrane</location>
        <topology evidence="1">Multi-pass membrane protein</topology>
    </subcellularLocation>
</comment>
<dbReference type="SUPFAM" id="SSF103473">
    <property type="entry name" value="MFS general substrate transporter"/>
    <property type="match status" value="1"/>
</dbReference>
<dbReference type="PANTHER" id="PTHR10924:SF4">
    <property type="entry name" value="GH15861P"/>
    <property type="match status" value="1"/>
</dbReference>
<dbReference type="InterPro" id="IPR011701">
    <property type="entry name" value="MFS"/>
</dbReference>
<evidence type="ECO:0000256" key="4">
    <source>
        <dbReference type="ARBA" id="ARBA00023136"/>
    </source>
</evidence>
<dbReference type="EMBL" id="JABSTR010000006">
    <property type="protein sequence ID" value="KAH9373870.1"/>
    <property type="molecule type" value="Genomic_DNA"/>
</dbReference>
<keyword evidence="9" id="KW-1185">Reference proteome</keyword>
<dbReference type="InterPro" id="IPR049680">
    <property type="entry name" value="FLVCR1-2_SLC49-like"/>
</dbReference>
<feature type="transmembrane region" description="Helical" evidence="6">
    <location>
        <begin position="389"/>
        <end position="411"/>
    </location>
</feature>
<dbReference type="GO" id="GO:0016020">
    <property type="term" value="C:membrane"/>
    <property type="evidence" value="ECO:0007669"/>
    <property type="project" value="UniProtKB-SubCell"/>
</dbReference>
<dbReference type="InterPro" id="IPR036259">
    <property type="entry name" value="MFS_trans_sf"/>
</dbReference>
<feature type="region of interest" description="Disordered" evidence="5">
    <location>
        <begin position="1"/>
        <end position="106"/>
    </location>
</feature>
<feature type="compositionally biased region" description="Acidic residues" evidence="5">
    <location>
        <begin position="25"/>
        <end position="35"/>
    </location>
</feature>
<evidence type="ECO:0000313" key="9">
    <source>
        <dbReference type="Proteomes" id="UP000821853"/>
    </source>
</evidence>
<feature type="transmembrane region" description="Helical" evidence="6">
    <location>
        <begin position="423"/>
        <end position="445"/>
    </location>
</feature>
<feature type="transmembrane region" description="Helical" evidence="6">
    <location>
        <begin position="335"/>
        <end position="357"/>
    </location>
</feature>
<feature type="region of interest" description="Disordered" evidence="5">
    <location>
        <begin position="709"/>
        <end position="733"/>
    </location>
</feature>
<name>A0A9J6G641_HAELO</name>
<dbReference type="VEuPathDB" id="VectorBase:HLOH_053466"/>
<dbReference type="GO" id="GO:0097037">
    <property type="term" value="P:heme export"/>
    <property type="evidence" value="ECO:0007669"/>
    <property type="project" value="TreeGrafter"/>
</dbReference>
<evidence type="ECO:0000259" key="7">
    <source>
        <dbReference type="PROSITE" id="PS50850"/>
    </source>
</evidence>
<keyword evidence="3 6" id="KW-1133">Transmembrane helix</keyword>
<feature type="transmembrane region" description="Helical" evidence="6">
    <location>
        <begin position="611"/>
        <end position="634"/>
    </location>
</feature>
<protein>
    <recommendedName>
        <fullName evidence="7">Major facilitator superfamily (MFS) profile domain-containing protein</fullName>
    </recommendedName>
</protein>
<dbReference type="AlphaFoldDB" id="A0A9J6G641"/>
<keyword evidence="4 6" id="KW-0472">Membrane</keyword>
<dbReference type="Gene3D" id="1.20.1250.20">
    <property type="entry name" value="MFS general substrate transporter like domains"/>
    <property type="match status" value="2"/>
</dbReference>
<dbReference type="PANTHER" id="PTHR10924">
    <property type="entry name" value="MAJOR FACILITATOR SUPERFAMILY PROTEIN-RELATED"/>
    <property type="match status" value="1"/>
</dbReference>
<evidence type="ECO:0000313" key="8">
    <source>
        <dbReference type="EMBL" id="KAH9373870.1"/>
    </source>
</evidence>
<organism evidence="8 9">
    <name type="scientific">Haemaphysalis longicornis</name>
    <name type="common">Bush tick</name>
    <dbReference type="NCBI Taxonomy" id="44386"/>
    <lineage>
        <taxon>Eukaryota</taxon>
        <taxon>Metazoa</taxon>
        <taxon>Ecdysozoa</taxon>
        <taxon>Arthropoda</taxon>
        <taxon>Chelicerata</taxon>
        <taxon>Arachnida</taxon>
        <taxon>Acari</taxon>
        <taxon>Parasitiformes</taxon>
        <taxon>Ixodida</taxon>
        <taxon>Ixodoidea</taxon>
        <taxon>Ixodidae</taxon>
        <taxon>Haemaphysalinae</taxon>
        <taxon>Haemaphysalis</taxon>
    </lineage>
</organism>
<feature type="transmembrane region" description="Helical" evidence="6">
    <location>
        <begin position="674"/>
        <end position="694"/>
    </location>
</feature>
<feature type="transmembrane region" description="Helical" evidence="6">
    <location>
        <begin position="364"/>
        <end position="383"/>
    </location>
</feature>
<feature type="compositionally biased region" description="Polar residues" evidence="5">
    <location>
        <begin position="1"/>
        <end position="12"/>
    </location>
</feature>
<feature type="transmembrane region" description="Helical" evidence="6">
    <location>
        <begin position="550"/>
        <end position="574"/>
    </location>
</feature>
<evidence type="ECO:0000256" key="2">
    <source>
        <dbReference type="ARBA" id="ARBA00022692"/>
    </source>
</evidence>
<feature type="transmembrane region" description="Helical" evidence="6">
    <location>
        <begin position="297"/>
        <end position="315"/>
    </location>
</feature>